<dbReference type="Pfam" id="PF01817">
    <property type="entry name" value="CM_2"/>
    <property type="match status" value="1"/>
</dbReference>
<dbReference type="SMART" id="SM00830">
    <property type="entry name" value="CM_2"/>
    <property type="match status" value="1"/>
</dbReference>
<dbReference type="GO" id="GO:0004106">
    <property type="term" value="F:chorismate mutase activity"/>
    <property type="evidence" value="ECO:0007669"/>
    <property type="project" value="UniProtKB-EC"/>
</dbReference>
<keyword evidence="3" id="KW-1185">Reference proteome</keyword>
<gene>
    <name evidence="2" type="ORF">ACFPET_19170</name>
</gene>
<protein>
    <submittedName>
        <fullName evidence="2">Chorismate mutase</fullName>
        <ecNumber evidence="2">5.4.99.5</ecNumber>
    </submittedName>
</protein>
<comment type="caution">
    <text evidence="2">The sequence shown here is derived from an EMBL/GenBank/DDBJ whole genome shotgun (WGS) entry which is preliminary data.</text>
</comment>
<dbReference type="NCBIfam" id="TIGR01808">
    <property type="entry name" value="CM_M_hiGC-arch"/>
    <property type="match status" value="1"/>
</dbReference>
<keyword evidence="2" id="KW-0413">Isomerase</keyword>
<dbReference type="PROSITE" id="PS51168">
    <property type="entry name" value="CHORISMATE_MUT_2"/>
    <property type="match status" value="1"/>
</dbReference>
<reference evidence="3" key="1">
    <citation type="journal article" date="2019" name="Int. J. Syst. Evol. Microbiol.">
        <title>The Global Catalogue of Microorganisms (GCM) 10K type strain sequencing project: providing services to taxonomists for standard genome sequencing and annotation.</title>
        <authorList>
            <consortium name="The Broad Institute Genomics Platform"/>
            <consortium name="The Broad Institute Genome Sequencing Center for Infectious Disease"/>
            <person name="Wu L."/>
            <person name="Ma J."/>
        </authorList>
    </citation>
    <scope>NUCLEOTIDE SEQUENCE [LARGE SCALE GENOMIC DNA]</scope>
    <source>
        <strain evidence="3">IBRC-M 10908</strain>
    </source>
</reference>
<dbReference type="InterPro" id="IPR036979">
    <property type="entry name" value="CM_dom_sf"/>
</dbReference>
<sequence length="95" mass="10413">MATDATAESTETQTDAQAELEELRGQIDRMDSELIRLWKERAAVSQRIGQIRMANGGTRLVLNRERAILDKYGTALGADGTNIAMLILRAGRGPL</sequence>
<dbReference type="Gene3D" id="1.20.59.10">
    <property type="entry name" value="Chorismate mutase"/>
    <property type="match status" value="1"/>
</dbReference>
<organism evidence="2 3">
    <name type="scientific">Salininema proteolyticum</name>
    <dbReference type="NCBI Taxonomy" id="1607685"/>
    <lineage>
        <taxon>Bacteria</taxon>
        <taxon>Bacillati</taxon>
        <taxon>Actinomycetota</taxon>
        <taxon>Actinomycetes</taxon>
        <taxon>Glycomycetales</taxon>
        <taxon>Glycomycetaceae</taxon>
        <taxon>Salininema</taxon>
    </lineage>
</organism>
<feature type="domain" description="Chorismate mutase" evidence="1">
    <location>
        <begin position="14"/>
        <end position="95"/>
    </location>
</feature>
<dbReference type="RefSeq" id="WP_380624196.1">
    <property type="nucleotide sequence ID" value="NZ_JBHSDK010000028.1"/>
</dbReference>
<dbReference type="InterPro" id="IPR010958">
    <property type="entry name" value="Chorismate_mutase_highGC-bac"/>
</dbReference>
<dbReference type="Proteomes" id="UP001595823">
    <property type="component" value="Unassembled WGS sequence"/>
</dbReference>
<accession>A0ABV8U4K0</accession>
<proteinExistence type="predicted"/>
<dbReference type="EMBL" id="JBHSDK010000028">
    <property type="protein sequence ID" value="MFC4337325.1"/>
    <property type="molecule type" value="Genomic_DNA"/>
</dbReference>
<evidence type="ECO:0000313" key="3">
    <source>
        <dbReference type="Proteomes" id="UP001595823"/>
    </source>
</evidence>
<dbReference type="EC" id="5.4.99.5" evidence="2"/>
<dbReference type="SUPFAM" id="SSF48600">
    <property type="entry name" value="Chorismate mutase II"/>
    <property type="match status" value="1"/>
</dbReference>
<dbReference type="InterPro" id="IPR036263">
    <property type="entry name" value="Chorismate_II_sf"/>
</dbReference>
<name>A0ABV8U4K0_9ACTN</name>
<dbReference type="NCBIfam" id="NF005894">
    <property type="entry name" value="PRK07857.1"/>
    <property type="match status" value="1"/>
</dbReference>
<evidence type="ECO:0000313" key="2">
    <source>
        <dbReference type="EMBL" id="MFC4337325.1"/>
    </source>
</evidence>
<dbReference type="InterPro" id="IPR002701">
    <property type="entry name" value="CM_II_prokaryot"/>
</dbReference>
<evidence type="ECO:0000259" key="1">
    <source>
        <dbReference type="PROSITE" id="PS51168"/>
    </source>
</evidence>